<name>A0A1W6LIZ0_9BACT</name>
<dbReference type="Pfam" id="PF07963">
    <property type="entry name" value="N_methyl"/>
    <property type="match status" value="1"/>
</dbReference>
<dbReference type="InterPro" id="IPR012902">
    <property type="entry name" value="N_methyl_site"/>
</dbReference>
<reference evidence="3" key="1">
    <citation type="submission" date="2017-04" db="EMBL/GenBank/DDBJ databases">
        <title>Comparative genomics and description of representatives of a novel lineage of planctomycetes thriving in anoxic sediments.</title>
        <authorList>
            <person name="Spring S."/>
            <person name="Bunk B."/>
            <person name="Sproer C."/>
        </authorList>
    </citation>
    <scope>NUCLEOTIDE SEQUENCE [LARGE SCALE GENOMIC DNA]</scope>
    <source>
        <strain evidence="3">ST-PulAB-D4</strain>
    </source>
</reference>
<gene>
    <name evidence="2" type="ORF">STSP1_00093</name>
</gene>
<dbReference type="AlphaFoldDB" id="A0A1W6LIZ0"/>
<sequence>MNNTKKGFTLIELLVVISIIALLMAILMPALSKAREQGKRMLCANNLRQCAVACQIYSQQNRGVYPLQATTAWAWDISYWTTDLIIDSGAEPDIFYCPSNTKMSADKDRYWRFAEIWPEAPNTSLDREEPDTLFHRRNLYRVSSYFWFFDSYEVLEDKNAGRPDLEGRPTTDWLVKSQDVENPAERKMIADAVFKQNELYTQIKGGNWDGWQKTDRTNHVDGGGELNGSNAAFVDGHVEWLGEEELENPDGTDRVRLRVGGSGGTVEQIW</sequence>
<protein>
    <submittedName>
        <fullName evidence="2">Putative major pilin subunit</fullName>
    </submittedName>
</protein>
<accession>A0A1W6LIZ0</accession>
<evidence type="ECO:0000313" key="3">
    <source>
        <dbReference type="Proteomes" id="UP000193334"/>
    </source>
</evidence>
<evidence type="ECO:0000313" key="2">
    <source>
        <dbReference type="EMBL" id="ARN55729.1"/>
    </source>
</evidence>
<dbReference type="InterPro" id="IPR045584">
    <property type="entry name" value="Pilin-like"/>
</dbReference>
<keyword evidence="3" id="KW-1185">Reference proteome</keyword>
<evidence type="ECO:0000256" key="1">
    <source>
        <dbReference type="SAM" id="Phobius"/>
    </source>
</evidence>
<dbReference type="SUPFAM" id="SSF54523">
    <property type="entry name" value="Pili subunits"/>
    <property type="match status" value="1"/>
</dbReference>
<dbReference type="PANTHER" id="PTHR30093:SF2">
    <property type="entry name" value="TYPE II SECRETION SYSTEM PROTEIN H"/>
    <property type="match status" value="1"/>
</dbReference>
<organism evidence="2 3">
    <name type="scientific">Sedimentisphaera salicampi</name>
    <dbReference type="NCBI Taxonomy" id="1941349"/>
    <lineage>
        <taxon>Bacteria</taxon>
        <taxon>Pseudomonadati</taxon>
        <taxon>Planctomycetota</taxon>
        <taxon>Phycisphaerae</taxon>
        <taxon>Sedimentisphaerales</taxon>
        <taxon>Sedimentisphaeraceae</taxon>
        <taxon>Sedimentisphaera</taxon>
    </lineage>
</organism>
<keyword evidence="1" id="KW-0472">Membrane</keyword>
<dbReference type="PROSITE" id="PS00409">
    <property type="entry name" value="PROKAR_NTER_METHYL"/>
    <property type="match status" value="1"/>
</dbReference>
<dbReference type="PANTHER" id="PTHR30093">
    <property type="entry name" value="GENERAL SECRETION PATHWAY PROTEIN G"/>
    <property type="match status" value="1"/>
</dbReference>
<dbReference type="OrthoDB" id="286159at2"/>
<feature type="transmembrane region" description="Helical" evidence="1">
    <location>
        <begin position="13"/>
        <end position="31"/>
    </location>
</feature>
<keyword evidence="1" id="KW-1133">Transmembrane helix</keyword>
<dbReference type="Gene3D" id="3.30.700.10">
    <property type="entry name" value="Glycoprotein, Type 4 Pilin"/>
    <property type="match status" value="1"/>
</dbReference>
<dbReference type="EMBL" id="CP021023">
    <property type="protein sequence ID" value="ARN55729.1"/>
    <property type="molecule type" value="Genomic_DNA"/>
</dbReference>
<proteinExistence type="predicted"/>
<dbReference type="RefSeq" id="WP_085754460.1">
    <property type="nucleotide sequence ID" value="NZ_CP021023.1"/>
</dbReference>
<dbReference type="KEGG" id="pbp:STSP1_00093"/>
<keyword evidence="1" id="KW-0812">Transmembrane</keyword>
<dbReference type="Proteomes" id="UP000193334">
    <property type="component" value="Chromosome"/>
</dbReference>
<dbReference type="STRING" id="1941349.STSP1_00093"/>
<dbReference type="NCBIfam" id="TIGR02532">
    <property type="entry name" value="IV_pilin_GFxxxE"/>
    <property type="match status" value="1"/>
</dbReference>